<dbReference type="EMBL" id="JANEYG010000099">
    <property type="protein sequence ID" value="KAJ8913199.1"/>
    <property type="molecule type" value="Genomic_DNA"/>
</dbReference>
<sequence>MLFQAQVEKRKSPYAQIFPKEIQTDIQNWNAVVHTVVVIVYLSNLQEDKGSGLIGKHLHLEEEQ</sequence>
<evidence type="ECO:0000313" key="1">
    <source>
        <dbReference type="EMBL" id="KAJ8913199.1"/>
    </source>
</evidence>
<organism evidence="1 2">
    <name type="scientific">Exocentrus adspersus</name>
    <dbReference type="NCBI Taxonomy" id="1586481"/>
    <lineage>
        <taxon>Eukaryota</taxon>
        <taxon>Metazoa</taxon>
        <taxon>Ecdysozoa</taxon>
        <taxon>Arthropoda</taxon>
        <taxon>Hexapoda</taxon>
        <taxon>Insecta</taxon>
        <taxon>Pterygota</taxon>
        <taxon>Neoptera</taxon>
        <taxon>Endopterygota</taxon>
        <taxon>Coleoptera</taxon>
        <taxon>Polyphaga</taxon>
        <taxon>Cucujiformia</taxon>
        <taxon>Chrysomeloidea</taxon>
        <taxon>Cerambycidae</taxon>
        <taxon>Lamiinae</taxon>
        <taxon>Acanthocinini</taxon>
        <taxon>Exocentrus</taxon>
    </lineage>
</organism>
<accession>A0AAV8VG39</accession>
<dbReference type="AlphaFoldDB" id="A0AAV8VG39"/>
<evidence type="ECO:0000313" key="2">
    <source>
        <dbReference type="Proteomes" id="UP001159042"/>
    </source>
</evidence>
<dbReference type="Proteomes" id="UP001159042">
    <property type="component" value="Unassembled WGS sequence"/>
</dbReference>
<comment type="caution">
    <text evidence="1">The sequence shown here is derived from an EMBL/GenBank/DDBJ whole genome shotgun (WGS) entry which is preliminary data.</text>
</comment>
<reference evidence="1 2" key="1">
    <citation type="journal article" date="2023" name="Insect Mol. Biol.">
        <title>Genome sequencing provides insights into the evolution of gene families encoding plant cell wall-degrading enzymes in longhorned beetles.</title>
        <authorList>
            <person name="Shin N.R."/>
            <person name="Okamura Y."/>
            <person name="Kirsch R."/>
            <person name="Pauchet Y."/>
        </authorList>
    </citation>
    <scope>NUCLEOTIDE SEQUENCE [LARGE SCALE GENOMIC DNA]</scope>
    <source>
        <strain evidence="1">EAD_L_NR</strain>
    </source>
</reference>
<protein>
    <submittedName>
        <fullName evidence="1">Uncharacterized protein</fullName>
    </submittedName>
</protein>
<gene>
    <name evidence="1" type="ORF">NQ315_016141</name>
</gene>
<keyword evidence="2" id="KW-1185">Reference proteome</keyword>
<name>A0AAV8VG39_9CUCU</name>
<proteinExistence type="predicted"/>